<reference evidence="9 10" key="1">
    <citation type="submission" date="2016-04" db="EMBL/GenBank/DDBJ databases">
        <title>Chloroflexus islandicus sp. nov., a thermophilic filamentous anoxygenic phototrophic bacterium from geyser Strokkur (Iceland).</title>
        <authorList>
            <person name="Gaisin V.A."/>
            <person name="Kalashnikov A.M."/>
            <person name="Sukhacheva M.V."/>
            <person name="Grouzdev D.S."/>
            <person name="Ivanov T.M."/>
            <person name="Kuznetsov B."/>
            <person name="Gorlenko V.M."/>
        </authorList>
    </citation>
    <scope>NUCLEOTIDE SEQUENCE [LARGE SCALE GENOMIC DNA]</scope>
    <source>
        <strain evidence="10">isl-2</strain>
    </source>
</reference>
<evidence type="ECO:0000256" key="2">
    <source>
        <dbReference type="ARBA" id="ARBA00004863"/>
    </source>
</evidence>
<accession>A0A178M524</accession>
<dbReference type="CDD" id="cd13962">
    <property type="entry name" value="PT_UbiA_UBIAD1"/>
    <property type="match status" value="1"/>
</dbReference>
<dbReference type="PANTHER" id="PTHR13929:SF0">
    <property type="entry name" value="UBIA PRENYLTRANSFERASE DOMAIN-CONTAINING PROTEIN 1"/>
    <property type="match status" value="1"/>
</dbReference>
<sequence length="301" mass="31091">MPIKTSSLPQTLYGLWLMSRPLILPSGVLAYAVGVALALADGPIDWSRQAIGLTLTMLANLAAHYADEYADADTDALAKHTGVSGGSGAIATGYADRPLALQAAVVVSGITLLGGAWATLSGTIPLAAGIILLIGLLGGWAYSMPPIALERRGWGELANALLGGLLMPLMAYACAHGAPPLRVYAQLAPVVAAALVCIIGVHWADRHADAQVGKHTLAVIYGPQVRWWWWLSLALAYGLPVALASWILPAVVTIACLLTLPVGLYTAARLTHTDSPAPGASTMVALMLAHITGYLLAASAG</sequence>
<keyword evidence="4" id="KW-0808">Transferase</keyword>
<dbReference type="GO" id="GO:0009234">
    <property type="term" value="P:menaquinone biosynthetic process"/>
    <property type="evidence" value="ECO:0007669"/>
    <property type="project" value="UniProtKB-UniPathway"/>
</dbReference>
<protein>
    <recommendedName>
        <fullName evidence="11">Ubiquinone biosynthesis protein UbiA</fullName>
    </recommendedName>
</protein>
<evidence type="ECO:0000256" key="7">
    <source>
        <dbReference type="ARBA" id="ARBA00023136"/>
    </source>
</evidence>
<evidence type="ECO:0008006" key="11">
    <source>
        <dbReference type="Google" id="ProtNLM"/>
    </source>
</evidence>
<evidence type="ECO:0000313" key="10">
    <source>
        <dbReference type="Proteomes" id="UP000078287"/>
    </source>
</evidence>
<feature type="transmembrane region" description="Helical" evidence="8">
    <location>
        <begin position="22"/>
        <end position="40"/>
    </location>
</feature>
<dbReference type="PANTHER" id="PTHR13929">
    <property type="entry name" value="1,4-DIHYDROXY-2-NAPHTHOATE OCTAPRENYLTRANSFERASE"/>
    <property type="match status" value="1"/>
</dbReference>
<dbReference type="EMBL" id="LWQS01000073">
    <property type="protein sequence ID" value="OAN43850.1"/>
    <property type="molecule type" value="Genomic_DNA"/>
</dbReference>
<gene>
    <name evidence="9" type="ORF">A6A03_17650</name>
</gene>
<dbReference type="STRING" id="1707952.A6A03_17650"/>
<dbReference type="GO" id="GO:0004659">
    <property type="term" value="F:prenyltransferase activity"/>
    <property type="evidence" value="ECO:0007669"/>
    <property type="project" value="InterPro"/>
</dbReference>
<dbReference type="GO" id="GO:0016020">
    <property type="term" value="C:membrane"/>
    <property type="evidence" value="ECO:0007669"/>
    <property type="project" value="UniProtKB-SubCell"/>
</dbReference>
<evidence type="ECO:0000256" key="6">
    <source>
        <dbReference type="ARBA" id="ARBA00022989"/>
    </source>
</evidence>
<feature type="transmembrane region" description="Helical" evidence="8">
    <location>
        <begin position="157"/>
        <end position="178"/>
    </location>
</feature>
<feature type="transmembrane region" description="Helical" evidence="8">
    <location>
        <begin position="184"/>
        <end position="204"/>
    </location>
</feature>
<evidence type="ECO:0000256" key="1">
    <source>
        <dbReference type="ARBA" id="ARBA00004141"/>
    </source>
</evidence>
<keyword evidence="10" id="KW-1185">Reference proteome</keyword>
<proteinExistence type="predicted"/>
<keyword evidence="7 8" id="KW-0472">Membrane</keyword>
<evidence type="ECO:0000256" key="8">
    <source>
        <dbReference type="SAM" id="Phobius"/>
    </source>
</evidence>
<dbReference type="InterPro" id="IPR000537">
    <property type="entry name" value="UbiA_prenyltransferase"/>
</dbReference>
<dbReference type="RefSeq" id="WP_066789881.1">
    <property type="nucleotide sequence ID" value="NZ_LWQS01000073.1"/>
</dbReference>
<feature type="transmembrane region" description="Helical" evidence="8">
    <location>
        <begin position="99"/>
        <end position="118"/>
    </location>
</feature>
<keyword evidence="3" id="KW-0474">Menaquinone biosynthesis</keyword>
<keyword evidence="6 8" id="KW-1133">Transmembrane helix</keyword>
<dbReference type="GO" id="GO:0042371">
    <property type="term" value="P:vitamin K biosynthetic process"/>
    <property type="evidence" value="ECO:0007669"/>
    <property type="project" value="TreeGrafter"/>
</dbReference>
<evidence type="ECO:0000256" key="5">
    <source>
        <dbReference type="ARBA" id="ARBA00022692"/>
    </source>
</evidence>
<evidence type="ECO:0000256" key="4">
    <source>
        <dbReference type="ARBA" id="ARBA00022679"/>
    </source>
</evidence>
<dbReference type="Proteomes" id="UP000078287">
    <property type="component" value="Unassembled WGS sequence"/>
</dbReference>
<evidence type="ECO:0000256" key="3">
    <source>
        <dbReference type="ARBA" id="ARBA00022428"/>
    </source>
</evidence>
<dbReference type="AlphaFoldDB" id="A0A178M524"/>
<feature type="transmembrane region" description="Helical" evidence="8">
    <location>
        <begin position="225"/>
        <end position="244"/>
    </location>
</feature>
<feature type="transmembrane region" description="Helical" evidence="8">
    <location>
        <begin position="250"/>
        <end position="268"/>
    </location>
</feature>
<comment type="pathway">
    <text evidence="2">Quinol/quinone metabolism; menaquinone biosynthesis.</text>
</comment>
<dbReference type="UniPathway" id="UPA00079"/>
<evidence type="ECO:0000313" key="9">
    <source>
        <dbReference type="EMBL" id="OAN43850.1"/>
    </source>
</evidence>
<dbReference type="InterPro" id="IPR044878">
    <property type="entry name" value="UbiA_sf"/>
</dbReference>
<feature type="transmembrane region" description="Helical" evidence="8">
    <location>
        <begin position="124"/>
        <end position="145"/>
    </location>
</feature>
<comment type="caution">
    <text evidence="9">The sequence shown here is derived from an EMBL/GenBank/DDBJ whole genome shotgun (WGS) entry which is preliminary data.</text>
</comment>
<dbReference type="InterPro" id="IPR026046">
    <property type="entry name" value="UBIAD1"/>
</dbReference>
<dbReference type="OrthoDB" id="9767568at2"/>
<name>A0A178M524_9CHLR</name>
<feature type="transmembrane region" description="Helical" evidence="8">
    <location>
        <begin position="280"/>
        <end position="300"/>
    </location>
</feature>
<dbReference type="Pfam" id="PF01040">
    <property type="entry name" value="UbiA"/>
    <property type="match status" value="1"/>
</dbReference>
<organism evidence="9 10">
    <name type="scientific">Chloroflexus islandicus</name>
    <dbReference type="NCBI Taxonomy" id="1707952"/>
    <lineage>
        <taxon>Bacteria</taxon>
        <taxon>Bacillati</taxon>
        <taxon>Chloroflexota</taxon>
        <taxon>Chloroflexia</taxon>
        <taxon>Chloroflexales</taxon>
        <taxon>Chloroflexineae</taxon>
        <taxon>Chloroflexaceae</taxon>
        <taxon>Chloroflexus</taxon>
    </lineage>
</organism>
<dbReference type="Gene3D" id="1.10.357.140">
    <property type="entry name" value="UbiA prenyltransferase"/>
    <property type="match status" value="1"/>
</dbReference>
<keyword evidence="5 8" id="KW-0812">Transmembrane</keyword>
<comment type="subcellular location">
    <subcellularLocation>
        <location evidence="1">Membrane</location>
        <topology evidence="1">Multi-pass membrane protein</topology>
    </subcellularLocation>
</comment>